<feature type="non-terminal residue" evidence="2">
    <location>
        <position position="1"/>
    </location>
</feature>
<evidence type="ECO:0000313" key="3">
    <source>
        <dbReference type="Proteomes" id="UP001189429"/>
    </source>
</evidence>
<sequence length="68" mass="6872">SHYGVLDPQEGADLYVVSCGGRPMLSVEGAGGHLSVTSGEGVPLAELRGAEGEPLGEPPEATLEAPEK</sequence>
<name>A0ABN9X517_9DINO</name>
<dbReference type="EMBL" id="CAUYUJ010019891">
    <property type="protein sequence ID" value="CAK0894397.1"/>
    <property type="molecule type" value="Genomic_DNA"/>
</dbReference>
<keyword evidence="3" id="KW-1185">Reference proteome</keyword>
<comment type="caution">
    <text evidence="2">The sequence shown here is derived from an EMBL/GenBank/DDBJ whole genome shotgun (WGS) entry which is preliminary data.</text>
</comment>
<dbReference type="Proteomes" id="UP001189429">
    <property type="component" value="Unassembled WGS sequence"/>
</dbReference>
<proteinExistence type="predicted"/>
<evidence type="ECO:0000313" key="2">
    <source>
        <dbReference type="EMBL" id="CAK0894397.1"/>
    </source>
</evidence>
<evidence type="ECO:0000256" key="1">
    <source>
        <dbReference type="SAM" id="MobiDB-lite"/>
    </source>
</evidence>
<gene>
    <name evidence="2" type="ORF">PCOR1329_LOCUS73448</name>
</gene>
<feature type="region of interest" description="Disordered" evidence="1">
    <location>
        <begin position="49"/>
        <end position="68"/>
    </location>
</feature>
<accession>A0ABN9X517</accession>
<reference evidence="2" key="1">
    <citation type="submission" date="2023-10" db="EMBL/GenBank/DDBJ databases">
        <authorList>
            <person name="Chen Y."/>
            <person name="Shah S."/>
            <person name="Dougan E. K."/>
            <person name="Thang M."/>
            <person name="Chan C."/>
        </authorList>
    </citation>
    <scope>NUCLEOTIDE SEQUENCE [LARGE SCALE GENOMIC DNA]</scope>
</reference>
<feature type="non-terminal residue" evidence="2">
    <location>
        <position position="68"/>
    </location>
</feature>
<protein>
    <submittedName>
        <fullName evidence="2">Uncharacterized protein</fullName>
    </submittedName>
</protein>
<organism evidence="2 3">
    <name type="scientific">Prorocentrum cordatum</name>
    <dbReference type="NCBI Taxonomy" id="2364126"/>
    <lineage>
        <taxon>Eukaryota</taxon>
        <taxon>Sar</taxon>
        <taxon>Alveolata</taxon>
        <taxon>Dinophyceae</taxon>
        <taxon>Prorocentrales</taxon>
        <taxon>Prorocentraceae</taxon>
        <taxon>Prorocentrum</taxon>
    </lineage>
</organism>